<dbReference type="InterPro" id="IPR011737">
    <property type="entry name" value="CHP02206_TP0381"/>
</dbReference>
<organism evidence="2 3">
    <name type="scientific">Phragmitibacter flavus</name>
    <dbReference type="NCBI Taxonomy" id="2576071"/>
    <lineage>
        <taxon>Bacteria</taxon>
        <taxon>Pseudomonadati</taxon>
        <taxon>Verrucomicrobiota</taxon>
        <taxon>Verrucomicrobiia</taxon>
        <taxon>Verrucomicrobiales</taxon>
        <taxon>Verrucomicrobiaceae</taxon>
        <taxon>Phragmitibacter</taxon>
    </lineage>
</organism>
<feature type="transmembrane region" description="Helical" evidence="1">
    <location>
        <begin position="130"/>
        <end position="152"/>
    </location>
</feature>
<dbReference type="AlphaFoldDB" id="A0A5R8KKH8"/>
<dbReference type="Proteomes" id="UP000306196">
    <property type="component" value="Unassembled WGS sequence"/>
</dbReference>
<protein>
    <submittedName>
        <fullName evidence="2">TIGR02206 family membrane protein</fullName>
    </submittedName>
</protein>
<feature type="transmembrane region" description="Helical" evidence="1">
    <location>
        <begin position="104"/>
        <end position="124"/>
    </location>
</feature>
<evidence type="ECO:0000313" key="2">
    <source>
        <dbReference type="EMBL" id="TLD72802.1"/>
    </source>
</evidence>
<dbReference type="NCBIfam" id="TIGR02206">
    <property type="entry name" value="intg_mem_TP0381"/>
    <property type="match status" value="1"/>
</dbReference>
<proteinExistence type="predicted"/>
<dbReference type="Pfam" id="PF14808">
    <property type="entry name" value="TMEM164"/>
    <property type="match status" value="1"/>
</dbReference>
<evidence type="ECO:0000313" key="3">
    <source>
        <dbReference type="Proteomes" id="UP000306196"/>
    </source>
</evidence>
<feature type="transmembrane region" description="Helical" evidence="1">
    <location>
        <begin position="164"/>
        <end position="187"/>
    </location>
</feature>
<keyword evidence="1" id="KW-1133">Transmembrane helix</keyword>
<feature type="transmembrane region" description="Helical" evidence="1">
    <location>
        <begin position="78"/>
        <end position="97"/>
    </location>
</feature>
<name>A0A5R8KKH8_9BACT</name>
<gene>
    <name evidence="2" type="ORF">FEM03_01650</name>
</gene>
<dbReference type="OrthoDB" id="9813172at2"/>
<accession>A0A5R8KKH8</accession>
<keyword evidence="3" id="KW-1185">Reference proteome</keyword>
<comment type="caution">
    <text evidence="2">The sequence shown here is derived from an EMBL/GenBank/DDBJ whole genome shotgun (WGS) entry which is preliminary data.</text>
</comment>
<feature type="transmembrane region" description="Helical" evidence="1">
    <location>
        <begin position="46"/>
        <end position="66"/>
    </location>
</feature>
<sequence>MPAVTSSVDPFLFMGTSHLAALAVGLVVAVLMIGVARRGPAQLARAMELTLGVLLLSMWPLHQWFYLSTGTGNVDNLYPLHLCDIAALLGALALFTHHRGIGEFLYFWGLAGTLQGVITPALTLDFPSPRYFMFFIIHLGVVIAALYVVLGLRQVPRASAKWKAWLGINIYAVVVGGFNALVGSNYGFLCRKPPTASLFDALGPWPWYVVVASLLSMVIFLLLDLPFVKSRRSLR</sequence>
<reference evidence="2 3" key="1">
    <citation type="submission" date="2019-05" db="EMBL/GenBank/DDBJ databases">
        <title>Verrucobacter flavum gen. nov., sp. nov. a new member of the family Verrucomicrobiaceae.</title>
        <authorList>
            <person name="Szuroczki S."/>
            <person name="Abbaszade G."/>
            <person name="Szabo A."/>
            <person name="Felfoldi T."/>
            <person name="Schumann P."/>
            <person name="Boka K."/>
            <person name="Keki Z."/>
            <person name="Toumi M."/>
            <person name="Toth E."/>
        </authorList>
    </citation>
    <scope>NUCLEOTIDE SEQUENCE [LARGE SCALE GENOMIC DNA]</scope>
    <source>
        <strain evidence="2 3">MG-N-17</strain>
    </source>
</reference>
<feature type="transmembrane region" description="Helical" evidence="1">
    <location>
        <begin position="12"/>
        <end position="34"/>
    </location>
</feature>
<feature type="transmembrane region" description="Helical" evidence="1">
    <location>
        <begin position="207"/>
        <end position="228"/>
    </location>
</feature>
<dbReference type="EMBL" id="VAUV01000001">
    <property type="protein sequence ID" value="TLD72802.1"/>
    <property type="molecule type" value="Genomic_DNA"/>
</dbReference>
<keyword evidence="1" id="KW-0472">Membrane</keyword>
<evidence type="ECO:0000256" key="1">
    <source>
        <dbReference type="SAM" id="Phobius"/>
    </source>
</evidence>
<keyword evidence="1" id="KW-0812">Transmembrane</keyword>